<evidence type="ECO:0000313" key="2">
    <source>
        <dbReference type="Proteomes" id="UP000308600"/>
    </source>
</evidence>
<dbReference type="Proteomes" id="UP000308600">
    <property type="component" value="Unassembled WGS sequence"/>
</dbReference>
<dbReference type="EMBL" id="ML208409">
    <property type="protein sequence ID" value="TFK66289.1"/>
    <property type="molecule type" value="Genomic_DNA"/>
</dbReference>
<name>A0ACD3AM20_9AGAR</name>
<keyword evidence="2" id="KW-1185">Reference proteome</keyword>
<reference evidence="1 2" key="1">
    <citation type="journal article" date="2019" name="Nat. Ecol. Evol.">
        <title>Megaphylogeny resolves global patterns of mushroom evolution.</title>
        <authorList>
            <person name="Varga T."/>
            <person name="Krizsan K."/>
            <person name="Foldi C."/>
            <person name="Dima B."/>
            <person name="Sanchez-Garcia M."/>
            <person name="Sanchez-Ramirez S."/>
            <person name="Szollosi G.J."/>
            <person name="Szarkandi J.G."/>
            <person name="Papp V."/>
            <person name="Albert L."/>
            <person name="Andreopoulos W."/>
            <person name="Angelini C."/>
            <person name="Antonin V."/>
            <person name="Barry K.W."/>
            <person name="Bougher N.L."/>
            <person name="Buchanan P."/>
            <person name="Buyck B."/>
            <person name="Bense V."/>
            <person name="Catcheside P."/>
            <person name="Chovatia M."/>
            <person name="Cooper J."/>
            <person name="Damon W."/>
            <person name="Desjardin D."/>
            <person name="Finy P."/>
            <person name="Geml J."/>
            <person name="Haridas S."/>
            <person name="Hughes K."/>
            <person name="Justo A."/>
            <person name="Karasinski D."/>
            <person name="Kautmanova I."/>
            <person name="Kiss B."/>
            <person name="Kocsube S."/>
            <person name="Kotiranta H."/>
            <person name="LaButti K.M."/>
            <person name="Lechner B.E."/>
            <person name="Liimatainen K."/>
            <person name="Lipzen A."/>
            <person name="Lukacs Z."/>
            <person name="Mihaltcheva S."/>
            <person name="Morgado L.N."/>
            <person name="Niskanen T."/>
            <person name="Noordeloos M.E."/>
            <person name="Ohm R.A."/>
            <person name="Ortiz-Santana B."/>
            <person name="Ovrebo C."/>
            <person name="Racz N."/>
            <person name="Riley R."/>
            <person name="Savchenko A."/>
            <person name="Shiryaev A."/>
            <person name="Soop K."/>
            <person name="Spirin V."/>
            <person name="Szebenyi C."/>
            <person name="Tomsovsky M."/>
            <person name="Tulloss R.E."/>
            <person name="Uehling J."/>
            <person name="Grigoriev I.V."/>
            <person name="Vagvolgyi C."/>
            <person name="Papp T."/>
            <person name="Martin F.M."/>
            <person name="Miettinen O."/>
            <person name="Hibbett D.S."/>
            <person name="Nagy L.G."/>
        </authorList>
    </citation>
    <scope>NUCLEOTIDE SEQUENCE [LARGE SCALE GENOMIC DNA]</scope>
    <source>
        <strain evidence="1 2">NL-1719</strain>
    </source>
</reference>
<gene>
    <name evidence="1" type="ORF">BDN72DRAFT_733807</name>
</gene>
<sequence length="69" mass="7727">LCRTYCNPAPDDGGAPNLLVKDGPKSPYLQHAYNTQVCEQLNTWIGGYESILNRLTVYNFKLATLFLCC</sequence>
<evidence type="ECO:0000313" key="1">
    <source>
        <dbReference type="EMBL" id="TFK66289.1"/>
    </source>
</evidence>
<feature type="non-terminal residue" evidence="1">
    <location>
        <position position="1"/>
    </location>
</feature>
<proteinExistence type="predicted"/>
<feature type="non-terminal residue" evidence="1">
    <location>
        <position position="69"/>
    </location>
</feature>
<protein>
    <submittedName>
        <fullName evidence="1">Uncharacterized protein</fullName>
    </submittedName>
</protein>
<accession>A0ACD3AM20</accession>
<organism evidence="1 2">
    <name type="scientific">Pluteus cervinus</name>
    <dbReference type="NCBI Taxonomy" id="181527"/>
    <lineage>
        <taxon>Eukaryota</taxon>
        <taxon>Fungi</taxon>
        <taxon>Dikarya</taxon>
        <taxon>Basidiomycota</taxon>
        <taxon>Agaricomycotina</taxon>
        <taxon>Agaricomycetes</taxon>
        <taxon>Agaricomycetidae</taxon>
        <taxon>Agaricales</taxon>
        <taxon>Pluteineae</taxon>
        <taxon>Pluteaceae</taxon>
        <taxon>Pluteus</taxon>
    </lineage>
</organism>